<protein>
    <recommendedName>
        <fullName evidence="3">DUF2946 domain-containing protein</fullName>
    </recommendedName>
</protein>
<accession>A0A1C2E5B3</accession>
<comment type="caution">
    <text evidence="1">The sequence shown here is derived from an EMBL/GenBank/DDBJ whole genome shotgun (WGS) entry which is preliminary data.</text>
</comment>
<dbReference type="AlphaFoldDB" id="A0A1C2E5B3"/>
<sequence>MEEMRGALKDRLTRNIVAALFVYFIVIQALVSGFSSGAMAAAFDDAGFVICAPSGDAPPNPSNTHQKNLCPCGSLCQISAGLIAVPTTTPASLLAPPPAYRDLHFNVPNEDGRLPSVRDLAFDARGPPAPFH</sequence>
<dbReference type="EMBL" id="MDEO01000027">
    <property type="protein sequence ID" value="OCX22189.1"/>
    <property type="molecule type" value="Genomic_DNA"/>
</dbReference>
<reference evidence="1 2" key="1">
    <citation type="submission" date="2016-08" db="EMBL/GenBank/DDBJ databases">
        <title>Whole genome sequence of Mesorhizobium sp. strain UASWS1009 isolated from industrial sewage.</title>
        <authorList>
            <person name="Crovadore J."/>
            <person name="Calmin G."/>
            <person name="Chablais R."/>
            <person name="Cochard B."/>
            <person name="Lefort F."/>
        </authorList>
    </citation>
    <scope>NUCLEOTIDE SEQUENCE [LARGE SCALE GENOMIC DNA]</scope>
    <source>
        <strain evidence="1 2">UASWS1009</strain>
    </source>
</reference>
<evidence type="ECO:0000313" key="1">
    <source>
        <dbReference type="EMBL" id="OCX22189.1"/>
    </source>
</evidence>
<name>A0A1C2E5B3_9HYPH</name>
<dbReference type="STRING" id="1566387.QV13_06435"/>
<organism evidence="1 2">
    <name type="scientific">Mesorhizobium hungaricum</name>
    <dbReference type="NCBI Taxonomy" id="1566387"/>
    <lineage>
        <taxon>Bacteria</taxon>
        <taxon>Pseudomonadati</taxon>
        <taxon>Pseudomonadota</taxon>
        <taxon>Alphaproteobacteria</taxon>
        <taxon>Hyphomicrobiales</taxon>
        <taxon>Phyllobacteriaceae</taxon>
        <taxon>Mesorhizobium</taxon>
    </lineage>
</organism>
<proteinExistence type="predicted"/>
<keyword evidence="2" id="KW-1185">Reference proteome</keyword>
<gene>
    <name evidence="1" type="ORF">QV13_06435</name>
</gene>
<evidence type="ECO:0008006" key="3">
    <source>
        <dbReference type="Google" id="ProtNLM"/>
    </source>
</evidence>
<dbReference type="Proteomes" id="UP000094412">
    <property type="component" value="Unassembled WGS sequence"/>
</dbReference>
<evidence type="ECO:0000313" key="2">
    <source>
        <dbReference type="Proteomes" id="UP000094412"/>
    </source>
</evidence>